<dbReference type="SUPFAM" id="SSF53613">
    <property type="entry name" value="Ribokinase-like"/>
    <property type="match status" value="1"/>
</dbReference>
<dbReference type="NCBIfam" id="TIGR03168">
    <property type="entry name" value="1-PFK"/>
    <property type="match status" value="1"/>
</dbReference>
<evidence type="ECO:0000313" key="13">
    <source>
        <dbReference type="EMBL" id="MCS3920896.1"/>
    </source>
</evidence>
<evidence type="ECO:0000256" key="5">
    <source>
        <dbReference type="ARBA" id="ARBA00022741"/>
    </source>
</evidence>
<evidence type="ECO:0000256" key="4">
    <source>
        <dbReference type="ARBA" id="ARBA00022679"/>
    </source>
</evidence>
<name>A0ABT2ESG3_9BACT</name>
<evidence type="ECO:0000259" key="12">
    <source>
        <dbReference type="Pfam" id="PF00294"/>
    </source>
</evidence>
<proteinExistence type="inferred from homology"/>
<comment type="catalytic activity">
    <reaction evidence="9 11">
        <text>beta-D-fructose 1-phosphate + ATP = beta-D-fructose 1,6-bisphosphate + ADP + H(+)</text>
        <dbReference type="Rhea" id="RHEA:14213"/>
        <dbReference type="ChEBI" id="CHEBI:15378"/>
        <dbReference type="ChEBI" id="CHEBI:30616"/>
        <dbReference type="ChEBI" id="CHEBI:32966"/>
        <dbReference type="ChEBI" id="CHEBI:138881"/>
        <dbReference type="ChEBI" id="CHEBI:456216"/>
        <dbReference type="EC" id="2.7.1.56"/>
    </reaction>
</comment>
<dbReference type="PANTHER" id="PTHR46566">
    <property type="entry name" value="1-PHOSPHOFRUCTOKINASE-RELATED"/>
    <property type="match status" value="1"/>
</dbReference>
<dbReference type="Gene3D" id="3.40.1190.20">
    <property type="match status" value="1"/>
</dbReference>
<comment type="similarity">
    <text evidence="1 11">Belongs to the carbohydrate kinase PfkB family.</text>
</comment>
<dbReference type="Pfam" id="PF00294">
    <property type="entry name" value="PfkB"/>
    <property type="match status" value="1"/>
</dbReference>
<dbReference type="InterPro" id="IPR002173">
    <property type="entry name" value="Carboh/pur_kinase_PfkB_CS"/>
</dbReference>
<keyword evidence="7 11" id="KW-0067">ATP-binding</keyword>
<evidence type="ECO:0000256" key="2">
    <source>
        <dbReference type="ARBA" id="ARBA00012131"/>
    </source>
</evidence>
<dbReference type="EC" id="2.7.1.56" evidence="2 11"/>
<sequence>MKVVTVTLNPAVDKTLIVSDFRLERVVRVSEVFIYPSGKGINVARVLVRLGVQAICLGFIGGYAGAFLADGLSREGIEHDFTTVADETRINTTIRDPKTGLEVHLVEPGSRISERDWLRFVETYERHLKGTSWVALCGSLPPGAPSDSYAQLIQLAHKHGVSCALDSSGDALRKGVEAVPELIKPNRQELADLVGEQVDSDEKLFAAIFRLHQIGIKTVVVSLGKDGAIGSDGESLLKATPPPVQVVNTVGSGDALLAGLIFALVKGLPFDEALKFAVATGTANTLVDGPGYIDTKTVNGIFREVKVQKLDHPPEVGGYEFKAG</sequence>
<comment type="function">
    <text evidence="11">Catalyzes the ATP-dependent phosphorylation of fructose-l-phosphate to fructose-l,6-bisphosphate.</text>
</comment>
<dbReference type="NCBIfam" id="TIGR03828">
    <property type="entry name" value="pfkB"/>
    <property type="match status" value="1"/>
</dbReference>
<comment type="caution">
    <text evidence="13">The sequence shown here is derived from an EMBL/GenBank/DDBJ whole genome shotgun (WGS) entry which is preliminary data.</text>
</comment>
<protein>
    <recommendedName>
        <fullName evidence="3 11">1-phosphofructokinase</fullName>
        <shortName evidence="11">Fru1PK</shortName>
        <ecNumber evidence="2 11">2.7.1.56</ecNumber>
    </recommendedName>
    <alternativeName>
        <fullName evidence="8 11">Fructose 1-phosphate kinase</fullName>
    </alternativeName>
</protein>
<dbReference type="InterPro" id="IPR011611">
    <property type="entry name" value="PfkB_dom"/>
</dbReference>
<dbReference type="InterPro" id="IPR029056">
    <property type="entry name" value="Ribokinase-like"/>
</dbReference>
<accession>A0ABT2ESG3</accession>
<dbReference type="EMBL" id="JANUCP010000007">
    <property type="protein sequence ID" value="MCS3920896.1"/>
    <property type="molecule type" value="Genomic_DNA"/>
</dbReference>
<evidence type="ECO:0000256" key="11">
    <source>
        <dbReference type="RuleBase" id="RU369061"/>
    </source>
</evidence>
<dbReference type="Proteomes" id="UP001204798">
    <property type="component" value="Unassembled WGS sequence"/>
</dbReference>
<reference evidence="13 14" key="1">
    <citation type="submission" date="2022-08" db="EMBL/GenBank/DDBJ databases">
        <title>Bacterial and archaeal communities from various locations to study Microbial Dark Matter (Phase II).</title>
        <authorList>
            <person name="Stepanauskas R."/>
        </authorList>
    </citation>
    <scope>NUCLEOTIDE SEQUENCE [LARGE SCALE GENOMIC DNA]</scope>
    <source>
        <strain evidence="13 14">PD1</strain>
    </source>
</reference>
<evidence type="ECO:0000313" key="14">
    <source>
        <dbReference type="Proteomes" id="UP001204798"/>
    </source>
</evidence>
<dbReference type="InterPro" id="IPR022463">
    <property type="entry name" value="1-PFruKinase"/>
</dbReference>
<gene>
    <name evidence="13" type="ORF">M2350_003333</name>
</gene>
<dbReference type="InterPro" id="IPR017583">
    <property type="entry name" value="Tagatose/fructose_Pkinase"/>
</dbReference>
<evidence type="ECO:0000256" key="8">
    <source>
        <dbReference type="ARBA" id="ARBA00032802"/>
    </source>
</evidence>
<feature type="domain" description="Carbohydrate kinase PfkB" evidence="12">
    <location>
        <begin position="8"/>
        <end position="291"/>
    </location>
</feature>
<keyword evidence="14" id="KW-1185">Reference proteome</keyword>
<dbReference type="PROSITE" id="PS00584">
    <property type="entry name" value="PFKB_KINASES_2"/>
    <property type="match status" value="1"/>
</dbReference>
<evidence type="ECO:0000256" key="3">
    <source>
        <dbReference type="ARBA" id="ARBA00013596"/>
    </source>
</evidence>
<keyword evidence="6 11" id="KW-0418">Kinase</keyword>
<keyword evidence="4 10" id="KW-0808">Transferase</keyword>
<dbReference type="RefSeq" id="WP_259101224.1">
    <property type="nucleotide sequence ID" value="NZ_CP130454.1"/>
</dbReference>
<evidence type="ECO:0000256" key="6">
    <source>
        <dbReference type="ARBA" id="ARBA00022777"/>
    </source>
</evidence>
<dbReference type="CDD" id="cd01164">
    <property type="entry name" value="FruK_PfkB_like"/>
    <property type="match status" value="1"/>
</dbReference>
<dbReference type="PANTHER" id="PTHR46566:SF2">
    <property type="entry name" value="ATP-DEPENDENT 6-PHOSPHOFRUCTOKINASE ISOZYME 2"/>
    <property type="match status" value="1"/>
</dbReference>
<dbReference type="PIRSF" id="PIRSF000535">
    <property type="entry name" value="1PFK/6PFK/LacC"/>
    <property type="match status" value="1"/>
</dbReference>
<evidence type="ECO:0000256" key="10">
    <source>
        <dbReference type="PIRNR" id="PIRNR000535"/>
    </source>
</evidence>
<evidence type="ECO:0000256" key="1">
    <source>
        <dbReference type="ARBA" id="ARBA00010688"/>
    </source>
</evidence>
<keyword evidence="5 11" id="KW-0547">Nucleotide-binding</keyword>
<organism evidence="13 14">
    <name type="scientific">Candidatus Fervidibacter sacchari</name>
    <dbReference type="NCBI Taxonomy" id="1448929"/>
    <lineage>
        <taxon>Bacteria</taxon>
        <taxon>Candidatus Fervidibacterota</taxon>
        <taxon>Candidatus Fervidibacter</taxon>
    </lineage>
</organism>
<evidence type="ECO:0000256" key="7">
    <source>
        <dbReference type="ARBA" id="ARBA00022840"/>
    </source>
</evidence>
<evidence type="ECO:0000256" key="9">
    <source>
        <dbReference type="ARBA" id="ARBA00047745"/>
    </source>
</evidence>